<organism evidence="2 3">
    <name type="scientific">Microbacterium hominis</name>
    <dbReference type="NCBI Taxonomy" id="162426"/>
    <lineage>
        <taxon>Bacteria</taxon>
        <taxon>Bacillati</taxon>
        <taxon>Actinomycetota</taxon>
        <taxon>Actinomycetes</taxon>
        <taxon>Micrococcales</taxon>
        <taxon>Microbacteriaceae</taxon>
        <taxon>Microbacterium</taxon>
    </lineage>
</organism>
<dbReference type="Proteomes" id="UP000233276">
    <property type="component" value="Chromosome"/>
</dbReference>
<evidence type="ECO:0000313" key="3">
    <source>
        <dbReference type="Proteomes" id="UP000233276"/>
    </source>
</evidence>
<keyword evidence="1" id="KW-0732">Signal</keyword>
<dbReference type="PROSITE" id="PS51257">
    <property type="entry name" value="PROKAR_LIPOPROTEIN"/>
    <property type="match status" value="1"/>
</dbReference>
<dbReference type="EMBL" id="CP025299">
    <property type="protein sequence ID" value="AUG31006.1"/>
    <property type="molecule type" value="Genomic_DNA"/>
</dbReference>
<name>A0A2K9DUM4_9MICO</name>
<accession>A0A2K9DUM4</accession>
<gene>
    <name evidence="2" type="ORF">CXR34_17075</name>
</gene>
<feature type="signal peptide" evidence="1">
    <location>
        <begin position="1"/>
        <end position="26"/>
    </location>
</feature>
<proteinExistence type="predicted"/>
<feature type="chain" id="PRO_5038726924" evidence="1">
    <location>
        <begin position="27"/>
        <end position="326"/>
    </location>
</feature>
<evidence type="ECO:0000256" key="1">
    <source>
        <dbReference type="SAM" id="SignalP"/>
    </source>
</evidence>
<dbReference type="AlphaFoldDB" id="A0A2K9DUM4"/>
<reference evidence="2 3" key="1">
    <citation type="submission" date="2017-12" db="EMBL/GenBank/DDBJ databases">
        <title>Isolation and characterization of estrogens degradatiion strain Microbacterium hominis SJTG1.</title>
        <authorList>
            <person name="Xiong W."/>
            <person name="Yin C."/>
            <person name="Zheng D."/>
            <person name="Liang R."/>
        </authorList>
    </citation>
    <scope>NUCLEOTIDE SEQUENCE [LARGE SCALE GENOMIC DNA]</scope>
    <source>
        <strain evidence="2 3">SJTG1</strain>
    </source>
</reference>
<dbReference type="KEGG" id="mhos:CXR34_17075"/>
<sequence>MKTLTRIATTTLAAVALAISASGCTAASDGNGGKTDSPLMEYLGAVYGTNLSASEQEQRYAESQKKSEELVAQCMKDQGFEYTPNTQNVSFSAGDADMWKPDDRDWVSQYGYGMVKNPMSDQPAQETPYTDPNQGYLDSLSQTEQTAYWEALYGPQPTEDQLGEDGSYEYDWKTAGCQGAAQHETNSDPMQDEQFASLNEAINTFYTDMATNTAFAEINQKWSSCMSDAGHTGFSAQTDAQMSISNKLSSYYEKMSGSSGAQENDPELATLAEEEVAVALADLDCRTKTGYTAEQQKVQFELERQFIADHKAELEALKAAAEQAGR</sequence>
<evidence type="ECO:0000313" key="2">
    <source>
        <dbReference type="EMBL" id="AUG31006.1"/>
    </source>
</evidence>
<dbReference type="RefSeq" id="WP_101307104.1">
    <property type="nucleotide sequence ID" value="NZ_CP025299.1"/>
</dbReference>
<protein>
    <submittedName>
        <fullName evidence="2">Uncharacterized protein</fullName>
    </submittedName>
</protein>